<accession>A0A7U5HVT4</accession>
<dbReference type="OrthoDB" id="7473598at2"/>
<protein>
    <recommendedName>
        <fullName evidence="1">Antitoxin Xre/MbcA/ParS-like toxin-binding domain-containing protein</fullName>
    </recommendedName>
</protein>
<name>A0A7U5HVT4_9SPHN</name>
<dbReference type="KEGG" id="sphi:TS85_06235"/>
<dbReference type="AlphaFoldDB" id="A0A7U5HVT4"/>
<sequence>MPVEAVAAPVAETNEKPQFKRFRKRFDTVRLTPDAAQRQGKAATLAWEAFRDRDKVVAFLNTHDDTLGGRPIDLVVESAEGFDRVVQALDAHSAAAR</sequence>
<keyword evidence="3" id="KW-1185">Reference proteome</keyword>
<evidence type="ECO:0000313" key="3">
    <source>
        <dbReference type="Proteomes" id="UP000032300"/>
    </source>
</evidence>
<organism evidence="2 3">
    <name type="scientific">Sphingomonas hengshuiensis</name>
    <dbReference type="NCBI Taxonomy" id="1609977"/>
    <lineage>
        <taxon>Bacteria</taxon>
        <taxon>Pseudomonadati</taxon>
        <taxon>Pseudomonadota</taxon>
        <taxon>Alphaproteobacteria</taxon>
        <taxon>Sphingomonadales</taxon>
        <taxon>Sphingomonadaceae</taxon>
        <taxon>Sphingomonas</taxon>
    </lineage>
</organism>
<dbReference type="Pfam" id="PF09722">
    <property type="entry name" value="Xre_MbcA_ParS_C"/>
    <property type="match status" value="1"/>
</dbReference>
<reference evidence="2 3" key="1">
    <citation type="journal article" date="2015" name="Int. J. Syst. Evol. Microbiol.">
        <title>Sphingomonas hengshuiensis sp. nov., isolated from lake wetland.</title>
        <authorList>
            <person name="Wei S."/>
            <person name="Wang T."/>
            <person name="Liu H."/>
            <person name="Zhang C."/>
            <person name="Guo J."/>
            <person name="Wang Q."/>
            <person name="Liang K."/>
            <person name="Zhang Z."/>
        </authorList>
    </citation>
    <scope>NUCLEOTIDE SEQUENCE [LARGE SCALE GENOMIC DNA]</scope>
    <source>
        <strain evidence="2 3">WHSC-8</strain>
    </source>
</reference>
<dbReference type="Proteomes" id="UP000032300">
    <property type="component" value="Chromosome"/>
</dbReference>
<dbReference type="EMBL" id="CP010836">
    <property type="protein sequence ID" value="AJP74314.1"/>
    <property type="molecule type" value="Genomic_DNA"/>
</dbReference>
<feature type="domain" description="Antitoxin Xre/MbcA/ParS-like toxin-binding" evidence="1">
    <location>
        <begin position="49"/>
        <end position="91"/>
    </location>
</feature>
<proteinExistence type="predicted"/>
<evidence type="ECO:0000259" key="1">
    <source>
        <dbReference type="Pfam" id="PF09722"/>
    </source>
</evidence>
<gene>
    <name evidence="2" type="ORF">TS85_06235</name>
</gene>
<dbReference type="InterPro" id="IPR024467">
    <property type="entry name" value="Xre/MbcA/ParS-like_toxin-bd"/>
</dbReference>
<reference evidence="2 3" key="2">
    <citation type="submission" date="2015-02" db="EMBL/GenBank/DDBJ databases">
        <title>The complete genome of Sphingomonas hengshuiensis sp. WHSC-8 isolated from soil of Hengshui Lake.</title>
        <authorList>
            <person name="Wei S."/>
            <person name="Guo J."/>
            <person name="Su C."/>
            <person name="Wu R."/>
            <person name="Zhang Z."/>
            <person name="Liang K."/>
            <person name="Li H."/>
            <person name="Wang T."/>
            <person name="Liu H."/>
            <person name="Zhang C."/>
            <person name="Li Z."/>
            <person name="Wang Q."/>
            <person name="Meng J."/>
        </authorList>
    </citation>
    <scope>NUCLEOTIDE SEQUENCE [LARGE SCALE GENOMIC DNA]</scope>
    <source>
        <strain evidence="2 3">WHSC-8</strain>
    </source>
</reference>
<evidence type="ECO:0000313" key="2">
    <source>
        <dbReference type="EMBL" id="AJP74314.1"/>
    </source>
</evidence>